<organism evidence="2 3">
    <name type="scientific">Leeia speluncae</name>
    <dbReference type="NCBI Taxonomy" id="2884804"/>
    <lineage>
        <taxon>Bacteria</taxon>
        <taxon>Pseudomonadati</taxon>
        <taxon>Pseudomonadota</taxon>
        <taxon>Betaproteobacteria</taxon>
        <taxon>Neisseriales</taxon>
        <taxon>Leeiaceae</taxon>
        <taxon>Leeia</taxon>
    </lineage>
</organism>
<dbReference type="Pfam" id="PF00483">
    <property type="entry name" value="NTP_transferase"/>
    <property type="match status" value="1"/>
</dbReference>
<evidence type="ECO:0000313" key="2">
    <source>
        <dbReference type="EMBL" id="MCB6185392.1"/>
    </source>
</evidence>
<dbReference type="Proteomes" id="UP001165395">
    <property type="component" value="Unassembled WGS sequence"/>
</dbReference>
<dbReference type="Gene3D" id="3.90.550.10">
    <property type="entry name" value="Spore Coat Polysaccharide Biosynthesis Protein SpsA, Chain A"/>
    <property type="match status" value="1"/>
</dbReference>
<dbReference type="InterPro" id="IPR029044">
    <property type="entry name" value="Nucleotide-diphossugar_trans"/>
</dbReference>
<sequence>MAKGMILAAGQGTRVRPLTKNTPKPMVPILGKPVMEYLIEHLARHGITEIMVNVAYNHTSIERYFGDGRRWGVEIGYAYEGVRQHGEVLPKPFGSAGGMKRIQDFGGFFDETTLVICGDALIDLDLTAAIEEHHAKNAIASVIALDVPLEQVKNYGIVVSDENGLVKSFQEKPSPAEAKSTLASTGIYIFEPAVLDLVPNAVEYDIGSQLFPTLVEKQLPFFVQSRPFKWIDIGRVSDYWSVLQQVLRGEVSEMRMPGKQHSDDVWVGLNTSVAWDQVTINGPVYIGSNVKVEPGVIINGPTWIGHGSVLRKNSTVSQSILFEYTRVDEGQRCHEVILSPDYCVNRHGETLYHSDENCHLRWGDARASS</sequence>
<protein>
    <submittedName>
        <fullName evidence="2">NDP-sugar synthase</fullName>
    </submittedName>
</protein>
<gene>
    <name evidence="2" type="ORF">LIN78_17740</name>
</gene>
<evidence type="ECO:0000313" key="3">
    <source>
        <dbReference type="Proteomes" id="UP001165395"/>
    </source>
</evidence>
<reference evidence="2" key="1">
    <citation type="submission" date="2021-10" db="EMBL/GenBank/DDBJ databases">
        <title>The complete genome sequence of Leeia sp. TBRC 13508.</title>
        <authorList>
            <person name="Charoenyingcharoen P."/>
            <person name="Yukphan P."/>
        </authorList>
    </citation>
    <scope>NUCLEOTIDE SEQUENCE</scope>
    <source>
        <strain evidence="2">TBRC 13508</strain>
    </source>
</reference>
<dbReference type="RefSeq" id="WP_227182224.1">
    <property type="nucleotide sequence ID" value="NZ_JAJBZT010000018.1"/>
</dbReference>
<dbReference type="PANTHER" id="PTHR22572">
    <property type="entry name" value="SUGAR-1-PHOSPHATE GUANYL TRANSFERASE"/>
    <property type="match status" value="1"/>
</dbReference>
<proteinExistence type="predicted"/>
<dbReference type="InterPro" id="IPR050486">
    <property type="entry name" value="Mannose-1P_guanyltransferase"/>
</dbReference>
<dbReference type="Gene3D" id="2.160.10.10">
    <property type="entry name" value="Hexapeptide repeat proteins"/>
    <property type="match status" value="1"/>
</dbReference>
<dbReference type="EMBL" id="JAJBZT010000018">
    <property type="protein sequence ID" value="MCB6185392.1"/>
    <property type="molecule type" value="Genomic_DNA"/>
</dbReference>
<dbReference type="SUPFAM" id="SSF51161">
    <property type="entry name" value="Trimeric LpxA-like enzymes"/>
    <property type="match status" value="1"/>
</dbReference>
<dbReference type="InterPro" id="IPR011004">
    <property type="entry name" value="Trimer_LpxA-like_sf"/>
</dbReference>
<name>A0ABS8DAZ4_9NEIS</name>
<keyword evidence="3" id="KW-1185">Reference proteome</keyword>
<evidence type="ECO:0000259" key="1">
    <source>
        <dbReference type="Pfam" id="PF00483"/>
    </source>
</evidence>
<dbReference type="InterPro" id="IPR005835">
    <property type="entry name" value="NTP_transferase_dom"/>
</dbReference>
<dbReference type="CDD" id="cd04181">
    <property type="entry name" value="NTP_transferase"/>
    <property type="match status" value="1"/>
</dbReference>
<comment type="caution">
    <text evidence="2">The sequence shown here is derived from an EMBL/GenBank/DDBJ whole genome shotgun (WGS) entry which is preliminary data.</text>
</comment>
<dbReference type="SUPFAM" id="SSF53448">
    <property type="entry name" value="Nucleotide-diphospho-sugar transferases"/>
    <property type="match status" value="1"/>
</dbReference>
<feature type="domain" description="Nucleotidyl transferase" evidence="1">
    <location>
        <begin position="3"/>
        <end position="247"/>
    </location>
</feature>
<accession>A0ABS8DAZ4</accession>